<name>A0A6D2K8C3_9BRAS</name>
<dbReference type="InterPro" id="IPR017451">
    <property type="entry name" value="F-box-assoc_interact_dom"/>
</dbReference>
<protein>
    <recommendedName>
        <fullName evidence="1">F-box domain-containing protein</fullName>
    </recommendedName>
</protein>
<dbReference type="AlphaFoldDB" id="A0A6D2K8C3"/>
<dbReference type="NCBIfam" id="TIGR01640">
    <property type="entry name" value="F_box_assoc_1"/>
    <property type="match status" value="1"/>
</dbReference>
<proteinExistence type="predicted"/>
<dbReference type="PANTHER" id="PTHR31672">
    <property type="entry name" value="BNACNNG10540D PROTEIN"/>
    <property type="match status" value="1"/>
</dbReference>
<dbReference type="CDD" id="cd22157">
    <property type="entry name" value="F-box_AtFBW1-like"/>
    <property type="match status" value="1"/>
</dbReference>
<accession>A0A6D2K8C3</accession>
<keyword evidence="3" id="KW-1185">Reference proteome</keyword>
<dbReference type="SMART" id="SM00256">
    <property type="entry name" value="FBOX"/>
    <property type="match status" value="1"/>
</dbReference>
<feature type="domain" description="F-box" evidence="1">
    <location>
        <begin position="4"/>
        <end position="50"/>
    </location>
</feature>
<dbReference type="PANTHER" id="PTHR31672:SF13">
    <property type="entry name" value="F-BOX PROTEIN CPR30-LIKE"/>
    <property type="match status" value="1"/>
</dbReference>
<evidence type="ECO:0000313" key="3">
    <source>
        <dbReference type="Proteomes" id="UP000467841"/>
    </source>
</evidence>
<dbReference type="InterPro" id="IPR011047">
    <property type="entry name" value="Quinoprotein_ADH-like_sf"/>
</dbReference>
<dbReference type="Pfam" id="PF07734">
    <property type="entry name" value="FBA_1"/>
    <property type="match status" value="1"/>
</dbReference>
<dbReference type="InterPro" id="IPR036047">
    <property type="entry name" value="F-box-like_dom_sf"/>
</dbReference>
<evidence type="ECO:0000259" key="1">
    <source>
        <dbReference type="PROSITE" id="PS50181"/>
    </source>
</evidence>
<reference evidence="2" key="1">
    <citation type="submission" date="2020-01" db="EMBL/GenBank/DDBJ databases">
        <authorList>
            <person name="Mishra B."/>
        </authorList>
    </citation>
    <scope>NUCLEOTIDE SEQUENCE [LARGE SCALE GENOMIC DNA]</scope>
</reference>
<dbReference type="Gene3D" id="1.20.1280.50">
    <property type="match status" value="1"/>
</dbReference>
<dbReference type="InterPro" id="IPR050796">
    <property type="entry name" value="SCF_F-box_component"/>
</dbReference>
<organism evidence="2 3">
    <name type="scientific">Microthlaspi erraticum</name>
    <dbReference type="NCBI Taxonomy" id="1685480"/>
    <lineage>
        <taxon>Eukaryota</taxon>
        <taxon>Viridiplantae</taxon>
        <taxon>Streptophyta</taxon>
        <taxon>Embryophyta</taxon>
        <taxon>Tracheophyta</taxon>
        <taxon>Spermatophyta</taxon>
        <taxon>Magnoliopsida</taxon>
        <taxon>eudicotyledons</taxon>
        <taxon>Gunneridae</taxon>
        <taxon>Pentapetalae</taxon>
        <taxon>rosids</taxon>
        <taxon>malvids</taxon>
        <taxon>Brassicales</taxon>
        <taxon>Brassicaceae</taxon>
        <taxon>Coluteocarpeae</taxon>
        <taxon>Microthlaspi</taxon>
    </lineage>
</organism>
<sequence>MMNKRNTEHVPEDLVVEILSRVPTKSLARFRSTSKAWNALIKDGRFSKKYSANAPRPRQSLVIMLVDFRVYLVSLDLCEIEDNKVALTRQFNLEDPRSEFSKEVDICNLFHCDGLLLCTTKDKRLVVWNPVSGETKWIQQPKKSYKESDLFALGYDTKSSCYKIIRMDQFARRGAVDQTEHEIYDFTSNSWSVVGVCTNWFYIPRDWSRGVSLKGNTYWLAYDRWGTSVSLIIFDFSIERFQAHSLPHSLRYSGWALSVVREDRLCVLDVYSLDVWMSCKIESTGVMSWSKILTAKANYKFCLWMSFVADEQHKVLVGYNNNILHIVAEDRYMQVNDIGHGDKSYGAFVQIYVPTLVQIQQGI</sequence>
<dbReference type="SUPFAM" id="SSF81383">
    <property type="entry name" value="F-box domain"/>
    <property type="match status" value="1"/>
</dbReference>
<dbReference type="InterPro" id="IPR001810">
    <property type="entry name" value="F-box_dom"/>
</dbReference>
<dbReference type="SUPFAM" id="SSF50998">
    <property type="entry name" value="Quinoprotein alcohol dehydrogenase-like"/>
    <property type="match status" value="1"/>
</dbReference>
<evidence type="ECO:0000313" key="2">
    <source>
        <dbReference type="EMBL" id="CAA7048020.1"/>
    </source>
</evidence>
<comment type="caution">
    <text evidence="2">The sequence shown here is derived from an EMBL/GenBank/DDBJ whole genome shotgun (WGS) entry which is preliminary data.</text>
</comment>
<dbReference type="Pfam" id="PF00646">
    <property type="entry name" value="F-box"/>
    <property type="match status" value="1"/>
</dbReference>
<dbReference type="Proteomes" id="UP000467841">
    <property type="component" value="Unassembled WGS sequence"/>
</dbReference>
<dbReference type="PROSITE" id="PS50181">
    <property type="entry name" value="FBOX"/>
    <property type="match status" value="1"/>
</dbReference>
<dbReference type="OrthoDB" id="1108440at2759"/>
<dbReference type="EMBL" id="CACVBM020001385">
    <property type="protein sequence ID" value="CAA7048020.1"/>
    <property type="molecule type" value="Genomic_DNA"/>
</dbReference>
<dbReference type="InterPro" id="IPR006527">
    <property type="entry name" value="F-box-assoc_dom_typ1"/>
</dbReference>
<gene>
    <name evidence="2" type="ORF">MERR_LOCUS35255</name>
</gene>